<organism evidence="2 3">
    <name type="scientific">Actinoallomurus iriomotensis</name>
    <dbReference type="NCBI Taxonomy" id="478107"/>
    <lineage>
        <taxon>Bacteria</taxon>
        <taxon>Bacillati</taxon>
        <taxon>Actinomycetota</taxon>
        <taxon>Actinomycetes</taxon>
        <taxon>Streptosporangiales</taxon>
        <taxon>Thermomonosporaceae</taxon>
        <taxon>Actinoallomurus</taxon>
    </lineage>
</organism>
<name>A0A9W6VW15_9ACTN</name>
<dbReference type="RefSeq" id="WP_285635164.1">
    <property type="nucleotide sequence ID" value="NZ_BSTJ01000017.1"/>
</dbReference>
<accession>A0A9W6VW15</accession>
<feature type="compositionally biased region" description="Basic and acidic residues" evidence="1">
    <location>
        <begin position="33"/>
        <end position="43"/>
    </location>
</feature>
<comment type="caution">
    <text evidence="2">The sequence shown here is derived from an EMBL/GenBank/DDBJ whole genome shotgun (WGS) entry which is preliminary data.</text>
</comment>
<gene>
    <name evidence="2" type="ORF">Airi01_094090</name>
</gene>
<evidence type="ECO:0000256" key="1">
    <source>
        <dbReference type="SAM" id="MobiDB-lite"/>
    </source>
</evidence>
<dbReference type="EMBL" id="BSTJ01000017">
    <property type="protein sequence ID" value="GLY81142.1"/>
    <property type="molecule type" value="Genomic_DNA"/>
</dbReference>
<sequence length="43" mass="4688">MADQPNTTDETTPTTDDDKDGLVQPDSMNPHIVPEKTSDEDGE</sequence>
<dbReference type="Proteomes" id="UP001165135">
    <property type="component" value="Unassembled WGS sequence"/>
</dbReference>
<protein>
    <submittedName>
        <fullName evidence="2">Uncharacterized protein</fullName>
    </submittedName>
</protein>
<dbReference type="AlphaFoldDB" id="A0A9W6VW15"/>
<reference evidence="2" key="1">
    <citation type="submission" date="2023-03" db="EMBL/GenBank/DDBJ databases">
        <title>Actinoallomurus iriomotensis NBRC 103681.</title>
        <authorList>
            <person name="Ichikawa N."/>
            <person name="Sato H."/>
            <person name="Tonouchi N."/>
        </authorList>
    </citation>
    <scope>NUCLEOTIDE SEQUENCE</scope>
    <source>
        <strain evidence="2">NBRC 103681</strain>
    </source>
</reference>
<feature type="region of interest" description="Disordered" evidence="1">
    <location>
        <begin position="1"/>
        <end position="43"/>
    </location>
</feature>
<proteinExistence type="predicted"/>
<evidence type="ECO:0000313" key="2">
    <source>
        <dbReference type="EMBL" id="GLY81142.1"/>
    </source>
</evidence>
<evidence type="ECO:0000313" key="3">
    <source>
        <dbReference type="Proteomes" id="UP001165135"/>
    </source>
</evidence>